<feature type="signal peptide" evidence="2">
    <location>
        <begin position="1"/>
        <end position="16"/>
    </location>
</feature>
<dbReference type="PANTHER" id="PTHR34683">
    <property type="entry name" value="EXPRESSED PROTEIN-RELATED"/>
    <property type="match status" value="1"/>
</dbReference>
<comment type="caution">
    <text evidence="3">The sequence shown here is derived from an EMBL/GenBank/DDBJ whole genome shotgun (WGS) entry which is preliminary data.</text>
</comment>
<accession>A0AAN7L2R1</accession>
<dbReference type="Proteomes" id="UP001345219">
    <property type="component" value="Chromosome 14"/>
</dbReference>
<keyword evidence="4" id="KW-1185">Reference proteome</keyword>
<feature type="region of interest" description="Disordered" evidence="1">
    <location>
        <begin position="42"/>
        <end position="66"/>
    </location>
</feature>
<proteinExistence type="predicted"/>
<feature type="compositionally biased region" description="Polar residues" evidence="1">
    <location>
        <begin position="55"/>
        <end position="66"/>
    </location>
</feature>
<dbReference type="PROSITE" id="PS51257">
    <property type="entry name" value="PROKAR_LIPOPROTEIN"/>
    <property type="match status" value="1"/>
</dbReference>
<protein>
    <submittedName>
        <fullName evidence="3">Uncharacterized protein</fullName>
    </submittedName>
</protein>
<gene>
    <name evidence="3" type="ORF">SAY87_017622</name>
</gene>
<organism evidence="3 4">
    <name type="scientific">Trapa incisa</name>
    <dbReference type="NCBI Taxonomy" id="236973"/>
    <lineage>
        <taxon>Eukaryota</taxon>
        <taxon>Viridiplantae</taxon>
        <taxon>Streptophyta</taxon>
        <taxon>Embryophyta</taxon>
        <taxon>Tracheophyta</taxon>
        <taxon>Spermatophyta</taxon>
        <taxon>Magnoliopsida</taxon>
        <taxon>eudicotyledons</taxon>
        <taxon>Gunneridae</taxon>
        <taxon>Pentapetalae</taxon>
        <taxon>rosids</taxon>
        <taxon>malvids</taxon>
        <taxon>Myrtales</taxon>
        <taxon>Lythraceae</taxon>
        <taxon>Trapa</taxon>
    </lineage>
</organism>
<reference evidence="3 4" key="1">
    <citation type="journal article" date="2023" name="Hortic Res">
        <title>Pangenome of water caltrop reveals structural variations and asymmetric subgenome divergence after allopolyploidization.</title>
        <authorList>
            <person name="Zhang X."/>
            <person name="Chen Y."/>
            <person name="Wang L."/>
            <person name="Yuan Y."/>
            <person name="Fang M."/>
            <person name="Shi L."/>
            <person name="Lu R."/>
            <person name="Comes H.P."/>
            <person name="Ma Y."/>
            <person name="Chen Y."/>
            <person name="Huang G."/>
            <person name="Zhou Y."/>
            <person name="Zheng Z."/>
            <person name="Qiu Y."/>
        </authorList>
    </citation>
    <scope>NUCLEOTIDE SEQUENCE [LARGE SCALE GENOMIC DNA]</scope>
    <source>
        <tissue evidence="3">Roots</tissue>
    </source>
</reference>
<evidence type="ECO:0000313" key="3">
    <source>
        <dbReference type="EMBL" id="KAK4777435.1"/>
    </source>
</evidence>
<evidence type="ECO:0000256" key="1">
    <source>
        <dbReference type="SAM" id="MobiDB-lite"/>
    </source>
</evidence>
<feature type="chain" id="PRO_5042912259" evidence="2">
    <location>
        <begin position="17"/>
        <end position="85"/>
    </location>
</feature>
<evidence type="ECO:0000313" key="4">
    <source>
        <dbReference type="Proteomes" id="UP001345219"/>
    </source>
</evidence>
<keyword evidence="2" id="KW-0732">Signal</keyword>
<sequence>MKKVGFLAASVAVASATVVSGSSSSSTTSGFSCSSNFQFSRQENLPGTRDPKPGYSSSMGSVSTNRFEPQFDGLRFIETLVTAHR</sequence>
<evidence type="ECO:0000256" key="2">
    <source>
        <dbReference type="SAM" id="SignalP"/>
    </source>
</evidence>
<dbReference type="PANTHER" id="PTHR34683:SF2">
    <property type="entry name" value="EXPRESSED PROTEIN"/>
    <property type="match status" value="1"/>
</dbReference>
<dbReference type="AlphaFoldDB" id="A0AAN7L2R1"/>
<dbReference type="EMBL" id="JAXIOK010000002">
    <property type="protein sequence ID" value="KAK4777435.1"/>
    <property type="molecule type" value="Genomic_DNA"/>
</dbReference>
<name>A0AAN7L2R1_9MYRT</name>